<reference evidence="2" key="1">
    <citation type="journal article" date="2023" name="Front. Plant Sci.">
        <title>Chromosomal-level genome assembly of Melastoma candidum provides insights into trichome evolution.</title>
        <authorList>
            <person name="Zhong Y."/>
            <person name="Wu W."/>
            <person name="Sun C."/>
            <person name="Zou P."/>
            <person name="Liu Y."/>
            <person name="Dai S."/>
            <person name="Zhou R."/>
        </authorList>
    </citation>
    <scope>NUCLEOTIDE SEQUENCE [LARGE SCALE GENOMIC DNA]</scope>
</reference>
<evidence type="ECO:0000313" key="1">
    <source>
        <dbReference type="EMBL" id="KAI4383897.1"/>
    </source>
</evidence>
<evidence type="ECO:0000313" key="2">
    <source>
        <dbReference type="Proteomes" id="UP001057402"/>
    </source>
</evidence>
<organism evidence="1 2">
    <name type="scientific">Melastoma candidum</name>
    <dbReference type="NCBI Taxonomy" id="119954"/>
    <lineage>
        <taxon>Eukaryota</taxon>
        <taxon>Viridiplantae</taxon>
        <taxon>Streptophyta</taxon>
        <taxon>Embryophyta</taxon>
        <taxon>Tracheophyta</taxon>
        <taxon>Spermatophyta</taxon>
        <taxon>Magnoliopsida</taxon>
        <taxon>eudicotyledons</taxon>
        <taxon>Gunneridae</taxon>
        <taxon>Pentapetalae</taxon>
        <taxon>rosids</taxon>
        <taxon>malvids</taxon>
        <taxon>Myrtales</taxon>
        <taxon>Melastomataceae</taxon>
        <taxon>Melastomatoideae</taxon>
        <taxon>Melastomateae</taxon>
        <taxon>Melastoma</taxon>
    </lineage>
</organism>
<sequence>MDESRGDPQGLEASLLNLVHHHHNNSLQLGENAEKAKKDAMKSAVIVSDLLVDAVNGRVQEAFINEKLLEMEVRGLATTISRFTRQTDQWLAATHAINSAMKEIGDFENWMRIMDFDCKSINAAIRGIHQG</sequence>
<protein>
    <submittedName>
        <fullName evidence="1">Uncharacterized protein</fullName>
    </submittedName>
</protein>
<gene>
    <name evidence="1" type="ORF">MLD38_009687</name>
</gene>
<dbReference type="Proteomes" id="UP001057402">
    <property type="component" value="Chromosome 3"/>
</dbReference>
<comment type="caution">
    <text evidence="1">The sequence shown here is derived from an EMBL/GenBank/DDBJ whole genome shotgun (WGS) entry which is preliminary data.</text>
</comment>
<name>A0ACB9RZL7_9MYRT</name>
<dbReference type="EMBL" id="CM042882">
    <property type="protein sequence ID" value="KAI4383897.1"/>
    <property type="molecule type" value="Genomic_DNA"/>
</dbReference>
<keyword evidence="2" id="KW-1185">Reference proteome</keyword>
<proteinExistence type="predicted"/>
<accession>A0ACB9RZL7</accession>